<dbReference type="InterPro" id="IPR052762">
    <property type="entry name" value="PCW_deacetylase/CE"/>
</dbReference>
<sequence>MRLIIALSLLLSVAFATILENGQPRYNPYPGQARWLETGIEDADWITYAPDAEEISYKGRWDEQYISWWSAPGIKFAFTGEKLALTFGEHTVNGVLVAYRVGGQDWEFANVTANDTYQFVGPWTTGVNLTEATAQRTFEMRVQLAGVSVDADAALYEVKPFPKMVEIIGDSLSSGDFATYEGLSSWAYLFAAGLGNVEYHLTAYPGVCLFDKNCWGNPRGLIYQWYRTSDTSPRARDIYGENPPNWYFRGQQPADLVVINIGTNDNNSANNVSSTDYYNDYVKLVGDIHKIWPKAQIVLMSLWGGFGPSADTYVQGPLFVDEIRNVYRHYQRKKGNFIHYFDTTGILQHNDIAPQWHPTDVGHIKVAAHFMQWVKMTFGWEMEATGAMVHSGTLYWNDQDSY</sequence>
<evidence type="ECO:0000256" key="1">
    <source>
        <dbReference type="SAM" id="SignalP"/>
    </source>
</evidence>
<dbReference type="CDD" id="cd01831">
    <property type="entry name" value="Endoglucanase_E_like"/>
    <property type="match status" value="1"/>
</dbReference>
<dbReference type="Pfam" id="PF13472">
    <property type="entry name" value="Lipase_GDSL_2"/>
    <property type="match status" value="1"/>
</dbReference>
<reference evidence="3 4" key="1">
    <citation type="submission" date="2024-07" db="EMBL/GenBank/DDBJ databases">
        <title>Section-level genome sequencing and comparative genomics of Aspergillus sections Usti and Cavernicolus.</title>
        <authorList>
            <consortium name="Lawrence Berkeley National Laboratory"/>
            <person name="Nybo J.L."/>
            <person name="Vesth T.C."/>
            <person name="Theobald S."/>
            <person name="Frisvad J.C."/>
            <person name="Larsen T.O."/>
            <person name="Kjaerboelling I."/>
            <person name="Rothschild-Mancinelli K."/>
            <person name="Lyhne E.K."/>
            <person name="Kogle M.E."/>
            <person name="Barry K."/>
            <person name="Clum A."/>
            <person name="Na H."/>
            <person name="Ledsgaard L."/>
            <person name="Lin J."/>
            <person name="Lipzen A."/>
            <person name="Kuo A."/>
            <person name="Riley R."/>
            <person name="Mondo S."/>
            <person name="LaButti K."/>
            <person name="Haridas S."/>
            <person name="Pangalinan J."/>
            <person name="Salamov A.A."/>
            <person name="Simmons B.A."/>
            <person name="Magnuson J.K."/>
            <person name="Chen J."/>
            <person name="Drula E."/>
            <person name="Henrissat B."/>
            <person name="Wiebenga A."/>
            <person name="Lubbers R.J."/>
            <person name="Gomes A.C."/>
            <person name="Makela M.R."/>
            <person name="Stajich J."/>
            <person name="Grigoriev I.V."/>
            <person name="Mortensen U.H."/>
            <person name="De vries R.P."/>
            <person name="Baker S.E."/>
            <person name="Andersen M.R."/>
        </authorList>
    </citation>
    <scope>NUCLEOTIDE SEQUENCE [LARGE SCALE GENOMIC DNA]</scope>
    <source>
        <strain evidence="3 4">CBS 600.67</strain>
    </source>
</reference>
<dbReference type="Proteomes" id="UP001610335">
    <property type="component" value="Unassembled WGS sequence"/>
</dbReference>
<proteinExistence type="predicted"/>
<dbReference type="Gene3D" id="3.40.50.1110">
    <property type="entry name" value="SGNH hydrolase"/>
    <property type="match status" value="1"/>
</dbReference>
<evidence type="ECO:0000313" key="3">
    <source>
        <dbReference type="EMBL" id="KAL2817524.1"/>
    </source>
</evidence>
<protein>
    <submittedName>
        <fullName evidence="3">SGNH hydrolase-type esterase domain-containing protein</fullName>
    </submittedName>
</protein>
<dbReference type="Gene3D" id="2.60.120.260">
    <property type="entry name" value="Galactose-binding domain-like"/>
    <property type="match status" value="1"/>
</dbReference>
<dbReference type="PANTHER" id="PTHR37834:SF2">
    <property type="entry name" value="ESTERASE, SGNH HYDROLASE-TYPE"/>
    <property type="match status" value="1"/>
</dbReference>
<keyword evidence="3" id="KW-0378">Hydrolase</keyword>
<feature type="chain" id="PRO_5045123735" evidence="1">
    <location>
        <begin position="17"/>
        <end position="402"/>
    </location>
</feature>
<keyword evidence="4" id="KW-1185">Reference proteome</keyword>
<evidence type="ECO:0000313" key="4">
    <source>
        <dbReference type="Proteomes" id="UP001610335"/>
    </source>
</evidence>
<dbReference type="EMBL" id="JBFXLS010000091">
    <property type="protein sequence ID" value="KAL2817524.1"/>
    <property type="molecule type" value="Genomic_DNA"/>
</dbReference>
<dbReference type="InterPro" id="IPR013830">
    <property type="entry name" value="SGNH_hydro"/>
</dbReference>
<evidence type="ECO:0000259" key="2">
    <source>
        <dbReference type="Pfam" id="PF13472"/>
    </source>
</evidence>
<dbReference type="GO" id="GO:0016787">
    <property type="term" value="F:hydrolase activity"/>
    <property type="evidence" value="ECO:0007669"/>
    <property type="project" value="UniProtKB-KW"/>
</dbReference>
<name>A0ABR4HPX0_9EURO</name>
<dbReference type="SUPFAM" id="SSF52266">
    <property type="entry name" value="SGNH hydrolase"/>
    <property type="match status" value="1"/>
</dbReference>
<feature type="domain" description="SGNH hydrolase-type esterase" evidence="2">
    <location>
        <begin position="168"/>
        <end position="363"/>
    </location>
</feature>
<dbReference type="InterPro" id="IPR036514">
    <property type="entry name" value="SGNH_hydro_sf"/>
</dbReference>
<accession>A0ABR4HPX0</accession>
<comment type="caution">
    <text evidence="3">The sequence shown here is derived from an EMBL/GenBank/DDBJ whole genome shotgun (WGS) entry which is preliminary data.</text>
</comment>
<gene>
    <name evidence="3" type="ORF">BDW59DRAFT_175466</name>
</gene>
<feature type="signal peptide" evidence="1">
    <location>
        <begin position="1"/>
        <end position="16"/>
    </location>
</feature>
<dbReference type="PANTHER" id="PTHR37834">
    <property type="entry name" value="GDSL-LIKE LIPASE/ACYLHYDROLASE DOMAIN PROTEIN (AFU_ORTHOLOGUE AFUA_2G00620)"/>
    <property type="match status" value="1"/>
</dbReference>
<dbReference type="InterPro" id="IPR037461">
    <property type="entry name" value="CtCE2-like_dom"/>
</dbReference>
<keyword evidence="1" id="KW-0732">Signal</keyword>
<organism evidence="3 4">
    <name type="scientific">Aspergillus cavernicola</name>
    <dbReference type="NCBI Taxonomy" id="176166"/>
    <lineage>
        <taxon>Eukaryota</taxon>
        <taxon>Fungi</taxon>
        <taxon>Dikarya</taxon>
        <taxon>Ascomycota</taxon>
        <taxon>Pezizomycotina</taxon>
        <taxon>Eurotiomycetes</taxon>
        <taxon>Eurotiomycetidae</taxon>
        <taxon>Eurotiales</taxon>
        <taxon>Aspergillaceae</taxon>
        <taxon>Aspergillus</taxon>
        <taxon>Aspergillus subgen. Nidulantes</taxon>
    </lineage>
</organism>